<dbReference type="Gene3D" id="2.40.440.10">
    <property type="entry name" value="L,D-transpeptidase catalytic domain-like"/>
    <property type="match status" value="1"/>
</dbReference>
<keyword evidence="11" id="KW-1185">Reference proteome</keyword>
<dbReference type="Pfam" id="PF03734">
    <property type="entry name" value="YkuD"/>
    <property type="match status" value="1"/>
</dbReference>
<dbReference type="GO" id="GO:0018104">
    <property type="term" value="P:peptidoglycan-protein cross-linking"/>
    <property type="evidence" value="ECO:0007669"/>
    <property type="project" value="TreeGrafter"/>
</dbReference>
<dbReference type="InterPro" id="IPR038063">
    <property type="entry name" value="Transpep_catalytic_dom"/>
</dbReference>
<dbReference type="InterPro" id="IPR036365">
    <property type="entry name" value="PGBD-like_sf"/>
</dbReference>
<evidence type="ECO:0000256" key="6">
    <source>
        <dbReference type="ARBA" id="ARBA00023316"/>
    </source>
</evidence>
<comment type="caution">
    <text evidence="10">The sequence shown here is derived from an EMBL/GenBank/DDBJ whole genome shotgun (WGS) entry which is preliminary data.</text>
</comment>
<dbReference type="EMBL" id="RWJF01000001">
    <property type="protein sequence ID" value="RST32200.1"/>
    <property type="molecule type" value="Genomic_DNA"/>
</dbReference>
<evidence type="ECO:0000313" key="10">
    <source>
        <dbReference type="EMBL" id="RST32200.1"/>
    </source>
</evidence>
<dbReference type="Gene3D" id="1.10.101.10">
    <property type="entry name" value="PGBD-like superfamily/PGBD"/>
    <property type="match status" value="1"/>
</dbReference>
<name>A0A429VDY4_9SPHN</name>
<evidence type="ECO:0000256" key="3">
    <source>
        <dbReference type="ARBA" id="ARBA00022679"/>
    </source>
</evidence>
<gene>
    <name evidence="10" type="ORF">HMF7854_08920</name>
</gene>
<organism evidence="10 11">
    <name type="scientific">Sphingomonas ginkgonis</name>
    <dbReference type="NCBI Taxonomy" id="2315330"/>
    <lineage>
        <taxon>Bacteria</taxon>
        <taxon>Pseudomonadati</taxon>
        <taxon>Pseudomonadota</taxon>
        <taxon>Alphaproteobacteria</taxon>
        <taxon>Sphingomonadales</taxon>
        <taxon>Sphingomonadaceae</taxon>
        <taxon>Sphingomonas</taxon>
    </lineage>
</organism>
<evidence type="ECO:0000256" key="5">
    <source>
        <dbReference type="ARBA" id="ARBA00022984"/>
    </source>
</evidence>
<dbReference type="GO" id="GO:0071555">
    <property type="term" value="P:cell wall organization"/>
    <property type="evidence" value="ECO:0007669"/>
    <property type="project" value="UniProtKB-UniRule"/>
</dbReference>
<evidence type="ECO:0000313" key="11">
    <source>
        <dbReference type="Proteomes" id="UP000274661"/>
    </source>
</evidence>
<dbReference type="InterPro" id="IPR050979">
    <property type="entry name" value="LD-transpeptidase"/>
</dbReference>
<dbReference type="PANTHER" id="PTHR30582">
    <property type="entry name" value="L,D-TRANSPEPTIDASE"/>
    <property type="match status" value="1"/>
</dbReference>
<dbReference type="AlphaFoldDB" id="A0A429VDY4"/>
<evidence type="ECO:0000256" key="2">
    <source>
        <dbReference type="ARBA" id="ARBA00005992"/>
    </source>
</evidence>
<dbReference type="PANTHER" id="PTHR30582:SF30">
    <property type="entry name" value="BLR4375 PROTEIN"/>
    <property type="match status" value="1"/>
</dbReference>
<accession>A0A429VDY4</accession>
<dbReference type="GO" id="GO:0008360">
    <property type="term" value="P:regulation of cell shape"/>
    <property type="evidence" value="ECO:0007669"/>
    <property type="project" value="UniProtKB-UniRule"/>
</dbReference>
<keyword evidence="4 7" id="KW-0133">Cell shape</keyword>
<comment type="similarity">
    <text evidence="2">Belongs to the YkuD family.</text>
</comment>
<dbReference type="InterPro" id="IPR002477">
    <property type="entry name" value="Peptidoglycan-bd-like"/>
</dbReference>
<evidence type="ECO:0000256" key="8">
    <source>
        <dbReference type="SAM" id="MobiDB-lite"/>
    </source>
</evidence>
<keyword evidence="6 7" id="KW-0961">Cell wall biogenesis/degradation</keyword>
<feature type="active site" description="Nucleophile" evidence="7">
    <location>
        <position position="314"/>
    </location>
</feature>
<keyword evidence="3" id="KW-0808">Transferase</keyword>
<dbReference type="SUPFAM" id="SSF47090">
    <property type="entry name" value="PGBD-like"/>
    <property type="match status" value="1"/>
</dbReference>
<reference evidence="10 11" key="1">
    <citation type="submission" date="2018-12" db="EMBL/GenBank/DDBJ databases">
        <title>Sphingomonas sp. HMF7854 Genome sequencing and assembly.</title>
        <authorList>
            <person name="Cha I."/>
            <person name="Kang H."/>
            <person name="Kim H."/>
            <person name="Kang J."/>
            <person name="Joh K."/>
        </authorList>
    </citation>
    <scope>NUCLEOTIDE SEQUENCE [LARGE SCALE GENOMIC DNA]</scope>
    <source>
        <strain evidence="10 11">HMF7854</strain>
    </source>
</reference>
<dbReference type="InterPro" id="IPR036366">
    <property type="entry name" value="PGBDSf"/>
</dbReference>
<keyword evidence="5 7" id="KW-0573">Peptidoglycan synthesis</keyword>
<dbReference type="PROSITE" id="PS52029">
    <property type="entry name" value="LD_TPASE"/>
    <property type="match status" value="1"/>
</dbReference>
<dbReference type="Proteomes" id="UP000274661">
    <property type="component" value="Unassembled WGS sequence"/>
</dbReference>
<evidence type="ECO:0000256" key="1">
    <source>
        <dbReference type="ARBA" id="ARBA00004752"/>
    </source>
</evidence>
<dbReference type="GO" id="GO:0016740">
    <property type="term" value="F:transferase activity"/>
    <property type="evidence" value="ECO:0007669"/>
    <property type="project" value="UniProtKB-KW"/>
</dbReference>
<dbReference type="UniPathway" id="UPA00219"/>
<dbReference type="SUPFAM" id="SSF141523">
    <property type="entry name" value="L,D-transpeptidase catalytic domain-like"/>
    <property type="match status" value="1"/>
</dbReference>
<evidence type="ECO:0000256" key="7">
    <source>
        <dbReference type="PROSITE-ProRule" id="PRU01373"/>
    </source>
</evidence>
<evidence type="ECO:0000259" key="9">
    <source>
        <dbReference type="PROSITE" id="PS52029"/>
    </source>
</evidence>
<feature type="region of interest" description="Disordered" evidence="8">
    <location>
        <begin position="198"/>
        <end position="217"/>
    </location>
</feature>
<sequence length="339" mass="35911">MAPGTPGSPIDGTIFHAQVLLDAAGFPAGPIDGKAGQSVKRAVTGFQTANGLQPTGNLDNPTRTALLQNSRASTVMVTLSPGQVAGPFVNPIPRKPEDQAKLSCLCYRNMLEKVSEEFHTTPATIIALNGPDKMIGAGKTLRLPNVIPTDRSYNATVPQQYQGWFAGLNVGGGQKGDYIVVDKSDGVLRVYQGPVPEGAYSTNKGGKGDSAGSPPANAGEGAKLVAQFNVTMGSSHDPLPLGKWKVPTYSFLPKFHYQPNLFWDAKDKTADDKMLPAGPNGPVGVAWLDLTKEHYGIHGTSSPETIGRAESHGCVRMTNWDVLRLAGMMKPGFTAIFQA</sequence>
<dbReference type="Pfam" id="PF01471">
    <property type="entry name" value="PG_binding_1"/>
    <property type="match status" value="1"/>
</dbReference>
<feature type="active site" description="Proton donor/acceptor" evidence="7">
    <location>
        <position position="298"/>
    </location>
</feature>
<dbReference type="CDD" id="cd16913">
    <property type="entry name" value="YkuD_like"/>
    <property type="match status" value="1"/>
</dbReference>
<protein>
    <submittedName>
        <fullName evidence="10">Murein L,D-transpeptidase</fullName>
    </submittedName>
</protein>
<feature type="domain" description="L,D-TPase catalytic" evidence="9">
    <location>
        <begin position="204"/>
        <end position="338"/>
    </location>
</feature>
<dbReference type="InterPro" id="IPR005490">
    <property type="entry name" value="LD_TPept_cat_dom"/>
</dbReference>
<comment type="pathway">
    <text evidence="1 7">Cell wall biogenesis; peptidoglycan biosynthesis.</text>
</comment>
<evidence type="ECO:0000256" key="4">
    <source>
        <dbReference type="ARBA" id="ARBA00022960"/>
    </source>
</evidence>
<proteinExistence type="inferred from homology"/>
<dbReference type="GO" id="GO:0071972">
    <property type="term" value="F:peptidoglycan L,D-transpeptidase activity"/>
    <property type="evidence" value="ECO:0007669"/>
    <property type="project" value="TreeGrafter"/>
</dbReference>
<dbReference type="GO" id="GO:0005576">
    <property type="term" value="C:extracellular region"/>
    <property type="evidence" value="ECO:0007669"/>
    <property type="project" value="TreeGrafter"/>
</dbReference>
<dbReference type="OrthoDB" id="9787225at2"/>